<evidence type="ECO:0000259" key="1">
    <source>
        <dbReference type="Pfam" id="PF12146"/>
    </source>
</evidence>
<dbReference type="Proteomes" id="UP000000845">
    <property type="component" value="Chromosome"/>
</dbReference>
<dbReference type="InterPro" id="IPR051044">
    <property type="entry name" value="MAG_DAG_Lipase"/>
</dbReference>
<dbReference type="GO" id="GO:0016787">
    <property type="term" value="F:hydrolase activity"/>
    <property type="evidence" value="ECO:0007669"/>
    <property type="project" value="UniProtKB-KW"/>
</dbReference>
<dbReference type="ESTHER" id="sebte-d1aft0">
    <property type="family name" value="Monoglyceridelipase_lysophospholip"/>
</dbReference>
<dbReference type="eggNOG" id="COG2267">
    <property type="taxonomic scope" value="Bacteria"/>
</dbReference>
<dbReference type="InterPro" id="IPR029058">
    <property type="entry name" value="AB_hydrolase_fold"/>
</dbReference>
<dbReference type="EMBL" id="CP001739">
    <property type="protein sequence ID" value="ACZ07965.1"/>
    <property type="molecule type" value="Genomic_DNA"/>
</dbReference>
<dbReference type="AlphaFoldDB" id="D1AFT0"/>
<evidence type="ECO:0000313" key="2">
    <source>
        <dbReference type="EMBL" id="ACZ07965.1"/>
    </source>
</evidence>
<dbReference type="Gene3D" id="3.40.50.1820">
    <property type="entry name" value="alpha/beta hydrolase"/>
    <property type="match status" value="1"/>
</dbReference>
<dbReference type="PANTHER" id="PTHR11614">
    <property type="entry name" value="PHOSPHOLIPASE-RELATED"/>
    <property type="match status" value="1"/>
</dbReference>
<reference evidence="2 3" key="2">
    <citation type="journal article" date="2010" name="Stand. Genomic Sci.">
        <title>Complete genome sequence of Sebaldella termitidis type strain (NCTC 11300).</title>
        <authorList>
            <person name="Harmon-Smith M."/>
            <person name="Celia L."/>
            <person name="Chertkov O."/>
            <person name="Lapidus A."/>
            <person name="Copeland A."/>
            <person name="Glavina Del Rio T."/>
            <person name="Nolan M."/>
            <person name="Lucas S."/>
            <person name="Tice H."/>
            <person name="Cheng J.F."/>
            <person name="Han C."/>
            <person name="Detter J.C."/>
            <person name="Bruce D."/>
            <person name="Goodwin L."/>
            <person name="Pitluck S."/>
            <person name="Pati A."/>
            <person name="Liolios K."/>
            <person name="Ivanova N."/>
            <person name="Mavromatis K."/>
            <person name="Mikhailova N."/>
            <person name="Chen A."/>
            <person name="Palaniappan K."/>
            <person name="Land M."/>
            <person name="Hauser L."/>
            <person name="Chang Y.J."/>
            <person name="Jeffries C.D."/>
            <person name="Brettin T."/>
            <person name="Goker M."/>
            <person name="Beck B."/>
            <person name="Bristow J."/>
            <person name="Eisen J.A."/>
            <person name="Markowitz V."/>
            <person name="Hugenholtz P."/>
            <person name="Kyrpides N.C."/>
            <person name="Klenk H.P."/>
            <person name="Chen F."/>
        </authorList>
    </citation>
    <scope>NUCLEOTIDE SEQUENCE [LARGE SCALE GENOMIC DNA]</scope>
    <source>
        <strain evidence="3">ATCC 33386 / NCTC 11300</strain>
    </source>
</reference>
<sequence length="298" mass="34733">MLKSYFKSFDDKEISYLFFEPKRTEVKKSVLIIHGMMETKERYSEFSEFLANNGYNVFIFDLRGHGDFSAEGKPVYFEKGENAYTILKDMEFFIKNIIKEEPLILGHSFGSVLTLKYAEEHSETDKFILSGHPHINGISLFFGKMWTAFEGIFIKRKKSLLNKTFKSYNKHFRPNKTEYDWLTRDEAETARYALDPKCGFYATPGFFHSFLKITGDSAKNIKKVNSNAKLLILYGTEDMAAGKGKSADKLKNKLKSIDRKINIIENKNGRHESLNEINKYEIYDSILEWLNKLYEKKV</sequence>
<dbReference type="RefSeq" id="WP_012860561.1">
    <property type="nucleotide sequence ID" value="NC_013517.1"/>
</dbReference>
<dbReference type="HOGENOM" id="CLU_026209_1_1_0"/>
<name>D1AFT0_SEBTE</name>
<accession>D1AFT0</accession>
<proteinExistence type="predicted"/>
<evidence type="ECO:0000313" key="3">
    <source>
        <dbReference type="Proteomes" id="UP000000845"/>
    </source>
</evidence>
<dbReference type="Pfam" id="PF12146">
    <property type="entry name" value="Hydrolase_4"/>
    <property type="match status" value="1"/>
</dbReference>
<keyword evidence="3" id="KW-1185">Reference proteome</keyword>
<protein>
    <submittedName>
        <fullName evidence="2">Alpha/beta hydrolase fold protein</fullName>
    </submittedName>
</protein>
<gene>
    <name evidence="2" type="ordered locus">Sterm_1097</name>
</gene>
<feature type="domain" description="Serine aminopeptidase S33" evidence="1">
    <location>
        <begin position="25"/>
        <end position="277"/>
    </location>
</feature>
<dbReference type="SUPFAM" id="SSF53474">
    <property type="entry name" value="alpha/beta-Hydrolases"/>
    <property type="match status" value="1"/>
</dbReference>
<keyword evidence="2" id="KW-0378">Hydrolase</keyword>
<dbReference type="InterPro" id="IPR022742">
    <property type="entry name" value="Hydrolase_4"/>
</dbReference>
<organism evidence="2 3">
    <name type="scientific">Sebaldella termitidis (strain ATCC 33386 / NCTC 11300)</name>
    <dbReference type="NCBI Taxonomy" id="526218"/>
    <lineage>
        <taxon>Bacteria</taxon>
        <taxon>Fusobacteriati</taxon>
        <taxon>Fusobacteriota</taxon>
        <taxon>Fusobacteriia</taxon>
        <taxon>Fusobacteriales</taxon>
        <taxon>Leptotrichiaceae</taxon>
        <taxon>Sebaldella</taxon>
    </lineage>
</organism>
<dbReference type="STRING" id="526218.Sterm_1097"/>
<reference evidence="3" key="1">
    <citation type="submission" date="2009-09" db="EMBL/GenBank/DDBJ databases">
        <title>The complete chromosome of Sebaldella termitidis ATCC 33386.</title>
        <authorList>
            <consortium name="US DOE Joint Genome Institute (JGI-PGF)"/>
            <person name="Lucas S."/>
            <person name="Copeland A."/>
            <person name="Lapidus A."/>
            <person name="Glavina del Rio T."/>
            <person name="Dalin E."/>
            <person name="Tice H."/>
            <person name="Bruce D."/>
            <person name="Goodwin L."/>
            <person name="Pitluck S."/>
            <person name="Kyrpides N."/>
            <person name="Mavromatis K."/>
            <person name="Ivanova N."/>
            <person name="Mikhailova N."/>
            <person name="Sims D."/>
            <person name="Meincke L."/>
            <person name="Brettin T."/>
            <person name="Detter J.C."/>
            <person name="Han C."/>
            <person name="Larimer F."/>
            <person name="Land M."/>
            <person name="Hauser L."/>
            <person name="Markowitz V."/>
            <person name="Cheng J.F."/>
            <person name="Hugenholtz P."/>
            <person name="Woyke T."/>
            <person name="Wu D."/>
            <person name="Eisen J.A."/>
        </authorList>
    </citation>
    <scope>NUCLEOTIDE SEQUENCE [LARGE SCALE GENOMIC DNA]</scope>
    <source>
        <strain evidence="3">ATCC 33386 / NCTC 11300</strain>
    </source>
</reference>
<dbReference type="KEGG" id="str:Sterm_1097"/>